<evidence type="ECO:0000313" key="2">
    <source>
        <dbReference type="Proteomes" id="UP001459277"/>
    </source>
</evidence>
<dbReference type="AlphaFoldDB" id="A0AAW2DRP0"/>
<proteinExistence type="predicted"/>
<keyword evidence="2" id="KW-1185">Reference proteome</keyword>
<accession>A0AAW2DRP0</accession>
<gene>
    <name evidence="1" type="ORF">SO802_000326</name>
</gene>
<protein>
    <submittedName>
        <fullName evidence="1">Uncharacterized protein</fullName>
    </submittedName>
</protein>
<evidence type="ECO:0000313" key="1">
    <source>
        <dbReference type="EMBL" id="KAL0013257.1"/>
    </source>
</evidence>
<dbReference type="Proteomes" id="UP001459277">
    <property type="component" value="Unassembled WGS sequence"/>
</dbReference>
<dbReference type="EMBL" id="JAZDWU010000001">
    <property type="protein sequence ID" value="KAL0013257.1"/>
    <property type="molecule type" value="Genomic_DNA"/>
</dbReference>
<sequence length="138" mass="15898">MEELQVNPALHDIHITFRCPHEVLNQCINYRYMAIKEDKHVKIMFSMMQKCAQVANIELYVTLEPRAEVNIEEIIQTTTSLQVAVLDNQCITMGGYTPPFQETPTTIESEPSNRYENQFCTHRGESSRHATIVPMTPK</sequence>
<organism evidence="1 2">
    <name type="scientific">Lithocarpus litseifolius</name>
    <dbReference type="NCBI Taxonomy" id="425828"/>
    <lineage>
        <taxon>Eukaryota</taxon>
        <taxon>Viridiplantae</taxon>
        <taxon>Streptophyta</taxon>
        <taxon>Embryophyta</taxon>
        <taxon>Tracheophyta</taxon>
        <taxon>Spermatophyta</taxon>
        <taxon>Magnoliopsida</taxon>
        <taxon>eudicotyledons</taxon>
        <taxon>Gunneridae</taxon>
        <taxon>Pentapetalae</taxon>
        <taxon>rosids</taxon>
        <taxon>fabids</taxon>
        <taxon>Fagales</taxon>
        <taxon>Fagaceae</taxon>
        <taxon>Lithocarpus</taxon>
    </lineage>
</organism>
<name>A0AAW2DRP0_9ROSI</name>
<reference evidence="1 2" key="1">
    <citation type="submission" date="2024-01" db="EMBL/GenBank/DDBJ databases">
        <title>A telomere-to-telomere, gap-free genome of sweet tea (Lithocarpus litseifolius).</title>
        <authorList>
            <person name="Zhou J."/>
        </authorList>
    </citation>
    <scope>NUCLEOTIDE SEQUENCE [LARGE SCALE GENOMIC DNA]</scope>
    <source>
        <strain evidence="1">Zhou-2022a</strain>
        <tissue evidence="1">Leaf</tissue>
    </source>
</reference>
<comment type="caution">
    <text evidence="1">The sequence shown here is derived from an EMBL/GenBank/DDBJ whole genome shotgun (WGS) entry which is preliminary data.</text>
</comment>